<dbReference type="Gene3D" id="3.40.630.30">
    <property type="match status" value="1"/>
</dbReference>
<reference evidence="1 2" key="1">
    <citation type="submission" date="2016-10" db="EMBL/GenBank/DDBJ databases">
        <title>Draft genome sequence of Coniochaeta ligniaria NRRL30616, a lignocellulolytic fungus for bioabatement of inhibitors in plant biomass hydrolysates.</title>
        <authorList>
            <consortium name="DOE Joint Genome Institute"/>
            <person name="Jimenez D.J."/>
            <person name="Hector R.E."/>
            <person name="Riley R."/>
            <person name="Sun H."/>
            <person name="Grigoriev I.V."/>
            <person name="Van Elsas J.D."/>
            <person name="Nichols N.N."/>
        </authorList>
    </citation>
    <scope>NUCLEOTIDE SEQUENCE [LARGE SCALE GENOMIC DNA]</scope>
    <source>
        <strain evidence="1 2">NRRL 30616</strain>
    </source>
</reference>
<evidence type="ECO:0000313" key="2">
    <source>
        <dbReference type="Proteomes" id="UP000182658"/>
    </source>
</evidence>
<dbReference type="InterPro" id="IPR016181">
    <property type="entry name" value="Acyl_CoA_acyltransferase"/>
</dbReference>
<dbReference type="EMBL" id="KV875095">
    <property type="protein sequence ID" value="OIW31881.1"/>
    <property type="molecule type" value="Genomic_DNA"/>
</dbReference>
<keyword evidence="2" id="KW-1185">Reference proteome</keyword>
<gene>
    <name evidence="1" type="ORF">CONLIGDRAFT_712325</name>
</gene>
<dbReference type="OrthoDB" id="2326446at2759"/>
<name>A0A1J7JEX2_9PEZI</name>
<organism evidence="1 2">
    <name type="scientific">Coniochaeta ligniaria NRRL 30616</name>
    <dbReference type="NCBI Taxonomy" id="1408157"/>
    <lineage>
        <taxon>Eukaryota</taxon>
        <taxon>Fungi</taxon>
        <taxon>Dikarya</taxon>
        <taxon>Ascomycota</taxon>
        <taxon>Pezizomycotina</taxon>
        <taxon>Sordariomycetes</taxon>
        <taxon>Sordariomycetidae</taxon>
        <taxon>Coniochaetales</taxon>
        <taxon>Coniochaetaceae</taxon>
        <taxon>Coniochaeta</taxon>
    </lineage>
</organism>
<dbReference type="AlphaFoldDB" id="A0A1J7JEX2"/>
<evidence type="ECO:0000313" key="1">
    <source>
        <dbReference type="EMBL" id="OIW31881.1"/>
    </source>
</evidence>
<protein>
    <submittedName>
        <fullName evidence="1">Uncharacterized protein</fullName>
    </submittedName>
</protein>
<accession>A0A1J7JEX2</accession>
<sequence length="242" mass="27496">MSVLPGPSKLDLIPWDYNSEEHAQRAYLQRVACGWRFGEVPEWIEKCKDGKMMVYWLVLSDSVPDRGAQVATHIEKYPKESAALRDTATESWKGHARTPTNQPIHPIGHVGIVIPPESELEHLSLPSTGVAYIGKLYVSYALQSYGYGGATMRAVEAVSRGQLGADMCTLDTITHDWQMRPDIMERFYVQHGNPPPKISNEQWYKKLGYVAFHQDDKGYLHTHVDTGEKEYLPVSFYKKMLK</sequence>
<proteinExistence type="predicted"/>
<dbReference type="SUPFAM" id="SSF55729">
    <property type="entry name" value="Acyl-CoA N-acyltransferases (Nat)"/>
    <property type="match status" value="1"/>
</dbReference>
<dbReference type="Proteomes" id="UP000182658">
    <property type="component" value="Unassembled WGS sequence"/>
</dbReference>
<dbReference type="InParanoid" id="A0A1J7JEX2"/>
<dbReference type="STRING" id="1408157.A0A1J7JEX2"/>
<dbReference type="CDD" id="cd04301">
    <property type="entry name" value="NAT_SF"/>
    <property type="match status" value="1"/>
</dbReference>